<keyword evidence="1" id="KW-0812">Transmembrane</keyword>
<reference evidence="2 3" key="1">
    <citation type="submission" date="2017-09" db="EMBL/GenBank/DDBJ databases">
        <title>Large-scale bioinformatics analysis of Bacillus genomes uncovers conserved roles of natural products in bacterial physiology.</title>
        <authorList>
            <consortium name="Agbiome Team Llc"/>
            <person name="Bleich R.M."/>
            <person name="Grubbs K.J."/>
            <person name="Santa Maria K.C."/>
            <person name="Allen S.E."/>
            <person name="Farag S."/>
            <person name="Shank E.A."/>
            <person name="Bowers A."/>
        </authorList>
    </citation>
    <scope>NUCLEOTIDE SEQUENCE [LARGE SCALE GENOMIC DNA]</scope>
    <source>
        <strain evidence="2 3">AFS085496</strain>
    </source>
</reference>
<comment type="caution">
    <text evidence="2">The sequence shown here is derived from an EMBL/GenBank/DDBJ whole genome shotgun (WGS) entry which is preliminary data.</text>
</comment>
<proteinExistence type="predicted"/>
<keyword evidence="1" id="KW-0472">Membrane</keyword>
<feature type="transmembrane region" description="Helical" evidence="1">
    <location>
        <begin position="37"/>
        <end position="54"/>
    </location>
</feature>
<gene>
    <name evidence="2" type="ORF">COJ15_17305</name>
</gene>
<evidence type="ECO:0000256" key="1">
    <source>
        <dbReference type="SAM" id="Phobius"/>
    </source>
</evidence>
<dbReference type="Proteomes" id="UP000224003">
    <property type="component" value="Unassembled WGS sequence"/>
</dbReference>
<dbReference type="AlphaFoldDB" id="A0A9X6WNC6"/>
<accession>A0A9X6WNC6</accession>
<keyword evidence="1" id="KW-1133">Transmembrane helix</keyword>
<name>A0A9X6WNC6_BACTU</name>
<protein>
    <recommendedName>
        <fullName evidence="4">DUF2273 domain-containing protein</fullName>
    </recommendedName>
</protein>
<feature type="transmembrane region" description="Helical" evidence="1">
    <location>
        <begin position="12"/>
        <end position="31"/>
    </location>
</feature>
<evidence type="ECO:0000313" key="3">
    <source>
        <dbReference type="Proteomes" id="UP000224003"/>
    </source>
</evidence>
<dbReference type="EMBL" id="NUVX01000030">
    <property type="protein sequence ID" value="PFJ38834.1"/>
    <property type="molecule type" value="Genomic_DNA"/>
</dbReference>
<evidence type="ECO:0000313" key="2">
    <source>
        <dbReference type="EMBL" id="PFJ38834.1"/>
    </source>
</evidence>
<evidence type="ECO:0008006" key="4">
    <source>
        <dbReference type="Google" id="ProtNLM"/>
    </source>
</evidence>
<organism evidence="2 3">
    <name type="scientific">Bacillus thuringiensis</name>
    <dbReference type="NCBI Taxonomy" id="1428"/>
    <lineage>
        <taxon>Bacteria</taxon>
        <taxon>Bacillati</taxon>
        <taxon>Bacillota</taxon>
        <taxon>Bacilli</taxon>
        <taxon>Bacillales</taxon>
        <taxon>Bacillaceae</taxon>
        <taxon>Bacillus</taxon>
        <taxon>Bacillus cereus group</taxon>
    </lineage>
</organism>
<sequence>MRLPFLKQVNDYAFYTTLSLLLGILLIFFFAKFLLGILLGIIIGIPIGAFLINTNKTGYYEEKLEEDEVHTTEKNIQ</sequence>